<evidence type="ECO:0000313" key="6">
    <source>
        <dbReference type="EMBL" id="BBM87417.1"/>
    </source>
</evidence>
<gene>
    <name evidence="6" type="ORF">UABAM_05826</name>
</gene>
<dbReference type="GO" id="GO:0046872">
    <property type="term" value="F:metal ion binding"/>
    <property type="evidence" value="ECO:0007669"/>
    <property type="project" value="UniProtKB-KW"/>
</dbReference>
<organism evidence="6 7">
    <name type="scientific">Uabimicrobium amorphum</name>
    <dbReference type="NCBI Taxonomy" id="2596890"/>
    <lineage>
        <taxon>Bacteria</taxon>
        <taxon>Pseudomonadati</taxon>
        <taxon>Planctomycetota</taxon>
        <taxon>Candidatus Uabimicrobiia</taxon>
        <taxon>Candidatus Uabimicrobiales</taxon>
        <taxon>Candidatus Uabimicrobiaceae</taxon>
        <taxon>Candidatus Uabimicrobium</taxon>
    </lineage>
</organism>
<proteinExistence type="predicted"/>
<keyword evidence="7" id="KW-1185">Reference proteome</keyword>
<dbReference type="KEGG" id="uam:UABAM_05826"/>
<dbReference type="Gene3D" id="3.20.20.370">
    <property type="entry name" value="Glycoside hydrolase/deacetylase"/>
    <property type="match status" value="1"/>
</dbReference>
<dbReference type="InterPro" id="IPR006879">
    <property type="entry name" value="YdjC-like"/>
</dbReference>
<protein>
    <submittedName>
        <fullName evidence="6">Chitooligosaccharide deacetylase</fullName>
    </submittedName>
</protein>
<keyword evidence="3" id="KW-0378">Hydrolase</keyword>
<accession>A0A5S9ITE9</accession>
<evidence type="ECO:0000256" key="4">
    <source>
        <dbReference type="ARBA" id="ARBA00022842"/>
    </source>
</evidence>
<dbReference type="EMBL" id="AP019860">
    <property type="protein sequence ID" value="BBM87417.1"/>
    <property type="molecule type" value="Genomic_DNA"/>
</dbReference>
<evidence type="ECO:0000313" key="7">
    <source>
        <dbReference type="Proteomes" id="UP000326354"/>
    </source>
</evidence>
<dbReference type="GO" id="GO:0005975">
    <property type="term" value="P:carbohydrate metabolic process"/>
    <property type="evidence" value="ECO:0007669"/>
    <property type="project" value="InterPro"/>
</dbReference>
<evidence type="ECO:0000256" key="5">
    <source>
        <dbReference type="ARBA" id="ARBA00023277"/>
    </source>
</evidence>
<dbReference type="AlphaFoldDB" id="A0A5S9ITE9"/>
<reference evidence="6 7" key="1">
    <citation type="submission" date="2019-08" db="EMBL/GenBank/DDBJ databases">
        <title>Complete genome sequence of Candidatus Uab amorphum.</title>
        <authorList>
            <person name="Shiratori T."/>
            <person name="Suzuki S."/>
            <person name="Kakizawa Y."/>
            <person name="Ishida K."/>
        </authorList>
    </citation>
    <scope>NUCLEOTIDE SEQUENCE [LARGE SCALE GENOMIC DNA]</scope>
    <source>
        <strain evidence="6 7">SRT547</strain>
    </source>
</reference>
<dbReference type="Pfam" id="PF04794">
    <property type="entry name" value="YdjC"/>
    <property type="match status" value="1"/>
</dbReference>
<comment type="cofactor">
    <cofactor evidence="1">
        <name>Mg(2+)</name>
        <dbReference type="ChEBI" id="CHEBI:18420"/>
    </cofactor>
</comment>
<evidence type="ECO:0000256" key="1">
    <source>
        <dbReference type="ARBA" id="ARBA00001946"/>
    </source>
</evidence>
<dbReference type="InterPro" id="IPR011330">
    <property type="entry name" value="Glyco_hydro/deAcase_b/a-brl"/>
</dbReference>
<dbReference type="RefSeq" id="WP_173013635.1">
    <property type="nucleotide sequence ID" value="NZ_AP019860.1"/>
</dbReference>
<dbReference type="GO" id="GO:0016787">
    <property type="term" value="F:hydrolase activity"/>
    <property type="evidence" value="ECO:0007669"/>
    <property type="project" value="UniProtKB-KW"/>
</dbReference>
<sequence>MKHYLCLIVCCAVLFAQEKPKTLAEALGYDSDAKIVILNADDYGMCHAENLGTQKVLEAGIVSSTTMMMPCPWVLEAVEYIKKTI</sequence>
<dbReference type="Proteomes" id="UP000326354">
    <property type="component" value="Chromosome"/>
</dbReference>
<keyword evidence="2" id="KW-0479">Metal-binding</keyword>
<keyword evidence="5" id="KW-0119">Carbohydrate metabolism</keyword>
<keyword evidence="4" id="KW-0460">Magnesium</keyword>
<evidence type="ECO:0000256" key="2">
    <source>
        <dbReference type="ARBA" id="ARBA00022723"/>
    </source>
</evidence>
<dbReference type="SUPFAM" id="SSF88713">
    <property type="entry name" value="Glycoside hydrolase/deacetylase"/>
    <property type="match status" value="1"/>
</dbReference>
<evidence type="ECO:0000256" key="3">
    <source>
        <dbReference type="ARBA" id="ARBA00022801"/>
    </source>
</evidence>
<name>A0A5S9ITE9_UABAM</name>